<evidence type="ECO:0000256" key="8">
    <source>
        <dbReference type="RuleBase" id="RU367053"/>
    </source>
</evidence>
<dbReference type="GO" id="GO:0140818">
    <property type="term" value="F:mRNA 5'-triphosphate monophosphatase activity"/>
    <property type="evidence" value="ECO:0007669"/>
    <property type="project" value="UniProtKB-EC"/>
</dbReference>
<sequence length="408" mass="46485">MDLKSIINPEPNPPPPPRLHQAPVPSPSPATSAAKLPTPPLSTHKPLPHKRKRHDPKPIWAVREHEVANDEHRERRQQSRPPPPTPRPQPPPNIQMNGPRVPSVASRELQGYERPISNDIRVYDEISRKVCDFIWMTVVDNAPLRHAVAESSGTVVEIEAKWGQIQDRHGGGRLQGMHETECIVRKHVLDQMKFESTMSLEQHKKMNQYLNKEVTNSKQPGAMRAEVNYKHLRESDMFYELDPAGFDRLPPLTKAIIAQSPSRHRVRVTRDQKSGVVLRKIIKHRIANLEISSPQTEWDYRISINIEIQYPGPVEELTPATEPGRSVDSMERKKDRVSYSWLGAYQVDLTQVVQSHGKNHELELELDSGMIIEAGERIKRGEENDFESLVAGMMNNLRVLSREITAPV</sequence>
<evidence type="ECO:0000256" key="4">
    <source>
        <dbReference type="ARBA" id="ARBA00022664"/>
    </source>
</evidence>
<evidence type="ECO:0000256" key="7">
    <source>
        <dbReference type="ARBA" id="ARBA00047740"/>
    </source>
</evidence>
<feature type="compositionally biased region" description="Basic residues" evidence="9">
    <location>
        <begin position="46"/>
        <end position="55"/>
    </location>
</feature>
<dbReference type="Proteomes" id="UP000800200">
    <property type="component" value="Unassembled WGS sequence"/>
</dbReference>
<comment type="function">
    <text evidence="8">First step of mRNA capping. Converts the 5'-triphosphate end of a nascent mRNA chain into a diphosphate end.</text>
</comment>
<feature type="region of interest" description="Disordered" evidence="9">
    <location>
        <begin position="1"/>
        <end position="104"/>
    </location>
</feature>
<evidence type="ECO:0000256" key="5">
    <source>
        <dbReference type="ARBA" id="ARBA00022801"/>
    </source>
</evidence>
<dbReference type="OrthoDB" id="272147at2759"/>
<dbReference type="EMBL" id="ML994615">
    <property type="protein sequence ID" value="KAF2192268.1"/>
    <property type="molecule type" value="Genomic_DNA"/>
</dbReference>
<organism evidence="11 12">
    <name type="scientific">Zopfia rhizophila CBS 207.26</name>
    <dbReference type="NCBI Taxonomy" id="1314779"/>
    <lineage>
        <taxon>Eukaryota</taxon>
        <taxon>Fungi</taxon>
        <taxon>Dikarya</taxon>
        <taxon>Ascomycota</taxon>
        <taxon>Pezizomycotina</taxon>
        <taxon>Dothideomycetes</taxon>
        <taxon>Dothideomycetes incertae sedis</taxon>
        <taxon>Zopfiaceae</taxon>
        <taxon>Zopfia</taxon>
    </lineage>
</organism>
<dbReference type="InterPro" id="IPR033469">
    <property type="entry name" value="CYTH-like_dom_sf"/>
</dbReference>
<dbReference type="InterPro" id="IPR040343">
    <property type="entry name" value="Cet1/Ctl1"/>
</dbReference>
<dbReference type="GO" id="GO:0031533">
    <property type="term" value="C:mRNA capping enzyme complex"/>
    <property type="evidence" value="ECO:0007669"/>
    <property type="project" value="UniProtKB-UniRule"/>
</dbReference>
<evidence type="ECO:0000256" key="2">
    <source>
        <dbReference type="ARBA" id="ARBA00004123"/>
    </source>
</evidence>
<dbReference type="PANTHER" id="PTHR28118:SF1">
    <property type="entry name" value="POLYNUCLEOTIDE 5'-TRIPHOSPHATASE CTL1-RELATED"/>
    <property type="match status" value="1"/>
</dbReference>
<comment type="subunit">
    <text evidence="8">Heterodimer. The mRNA-capping enzyme is composed of two separate chains alpha and beta, respectively a mRNA guanylyltransferase and an mRNA 5'-triphosphate monophosphatase.</text>
</comment>
<keyword evidence="12" id="KW-1185">Reference proteome</keyword>
<dbReference type="GO" id="GO:0006370">
    <property type="term" value="P:7-methylguanosine mRNA capping"/>
    <property type="evidence" value="ECO:0007669"/>
    <property type="project" value="UniProtKB-UniRule"/>
</dbReference>
<reference evidence="11" key="1">
    <citation type="journal article" date="2020" name="Stud. Mycol.">
        <title>101 Dothideomycetes genomes: a test case for predicting lifestyles and emergence of pathogens.</title>
        <authorList>
            <person name="Haridas S."/>
            <person name="Albert R."/>
            <person name="Binder M."/>
            <person name="Bloem J."/>
            <person name="Labutti K."/>
            <person name="Salamov A."/>
            <person name="Andreopoulos B."/>
            <person name="Baker S."/>
            <person name="Barry K."/>
            <person name="Bills G."/>
            <person name="Bluhm B."/>
            <person name="Cannon C."/>
            <person name="Castanera R."/>
            <person name="Culley D."/>
            <person name="Daum C."/>
            <person name="Ezra D."/>
            <person name="Gonzalez J."/>
            <person name="Henrissat B."/>
            <person name="Kuo A."/>
            <person name="Liang C."/>
            <person name="Lipzen A."/>
            <person name="Lutzoni F."/>
            <person name="Magnuson J."/>
            <person name="Mondo S."/>
            <person name="Nolan M."/>
            <person name="Ohm R."/>
            <person name="Pangilinan J."/>
            <person name="Park H.-J."/>
            <person name="Ramirez L."/>
            <person name="Alfaro M."/>
            <person name="Sun H."/>
            <person name="Tritt A."/>
            <person name="Yoshinaga Y."/>
            <person name="Zwiers L.-H."/>
            <person name="Turgeon B."/>
            <person name="Goodwin S."/>
            <person name="Spatafora J."/>
            <person name="Crous P."/>
            <person name="Grigoriev I."/>
        </authorList>
    </citation>
    <scope>NUCLEOTIDE SEQUENCE</scope>
    <source>
        <strain evidence="11">CBS 207.26</strain>
    </source>
</reference>
<gene>
    <name evidence="11" type="ORF">K469DRAFT_716777</name>
</gene>
<dbReference type="InterPro" id="IPR004206">
    <property type="entry name" value="mRNA_triPase_Cet1"/>
</dbReference>
<dbReference type="CDD" id="cd07470">
    <property type="entry name" value="CYTH-like_mRNA_RTPase"/>
    <property type="match status" value="1"/>
</dbReference>
<dbReference type="SUPFAM" id="SSF55154">
    <property type="entry name" value="CYTH-like phosphatases"/>
    <property type="match status" value="1"/>
</dbReference>
<feature type="domain" description="mRNA triphosphatase Cet1-like" evidence="10">
    <location>
        <begin position="124"/>
        <end position="366"/>
    </location>
</feature>
<name>A0A6A6ENI2_9PEZI</name>
<evidence type="ECO:0000259" key="10">
    <source>
        <dbReference type="Pfam" id="PF02940"/>
    </source>
</evidence>
<evidence type="ECO:0000256" key="9">
    <source>
        <dbReference type="SAM" id="MobiDB-lite"/>
    </source>
</evidence>
<evidence type="ECO:0000256" key="3">
    <source>
        <dbReference type="ARBA" id="ARBA00006345"/>
    </source>
</evidence>
<comment type="catalytic activity">
    <reaction evidence="7">
        <text>a 5'-end triphospho-ribonucleoside in mRNA + H2O = a 5'-end diphospho-ribonucleoside in mRNA + phosphate + H(+)</text>
        <dbReference type="Rhea" id="RHEA:67004"/>
        <dbReference type="Rhea" id="RHEA-COMP:17164"/>
        <dbReference type="Rhea" id="RHEA-COMP:17165"/>
        <dbReference type="ChEBI" id="CHEBI:15377"/>
        <dbReference type="ChEBI" id="CHEBI:15378"/>
        <dbReference type="ChEBI" id="CHEBI:43474"/>
        <dbReference type="ChEBI" id="CHEBI:167616"/>
        <dbReference type="ChEBI" id="CHEBI:167618"/>
        <dbReference type="EC" id="3.6.1.74"/>
    </reaction>
    <physiologicalReaction direction="left-to-right" evidence="7">
        <dbReference type="Rhea" id="RHEA:67005"/>
    </physiologicalReaction>
</comment>
<feature type="compositionally biased region" description="Basic and acidic residues" evidence="9">
    <location>
        <begin position="62"/>
        <end position="77"/>
    </location>
</feature>
<dbReference type="InterPro" id="IPR037009">
    <property type="entry name" value="mRNA_triPase_Cet1_sf"/>
</dbReference>
<protein>
    <recommendedName>
        <fullName evidence="8">mRNA-capping enzyme subunit beta</fullName>
        <ecNumber evidence="8">3.6.1.74</ecNumber>
    </recommendedName>
    <alternativeName>
        <fullName evidence="8">mRNA 5'-phosphatase</fullName>
    </alternativeName>
    <alternativeName>
        <fullName evidence="8">mRNA 5'-triphosphate monophosphatase</fullName>
    </alternativeName>
</protein>
<comment type="subcellular location">
    <subcellularLocation>
        <location evidence="2 8">Nucleus</location>
    </subcellularLocation>
</comment>
<keyword evidence="8" id="KW-0506">mRNA capping</keyword>
<comment type="similarity">
    <text evidence="3 8">Belongs to the fungal TPase family.</text>
</comment>
<feature type="compositionally biased region" description="Pro residues" evidence="9">
    <location>
        <begin position="10"/>
        <end position="28"/>
    </location>
</feature>
<keyword evidence="5 8" id="KW-0378">Hydrolase</keyword>
<evidence type="ECO:0000313" key="11">
    <source>
        <dbReference type="EMBL" id="KAF2192268.1"/>
    </source>
</evidence>
<evidence type="ECO:0000256" key="6">
    <source>
        <dbReference type="ARBA" id="ARBA00023242"/>
    </source>
</evidence>
<dbReference type="AlphaFoldDB" id="A0A6A6ENI2"/>
<dbReference type="Gene3D" id="3.20.100.10">
    <property type="entry name" value="mRNA triphosphatase Cet1-like"/>
    <property type="match status" value="1"/>
</dbReference>
<dbReference type="Pfam" id="PF02940">
    <property type="entry name" value="mRNA_triPase"/>
    <property type="match status" value="1"/>
</dbReference>
<proteinExistence type="inferred from homology"/>
<evidence type="ECO:0000313" key="12">
    <source>
        <dbReference type="Proteomes" id="UP000800200"/>
    </source>
</evidence>
<dbReference type="GO" id="GO:0004651">
    <property type="term" value="F:polynucleotide 5'-phosphatase activity"/>
    <property type="evidence" value="ECO:0007669"/>
    <property type="project" value="UniProtKB-UniRule"/>
</dbReference>
<dbReference type="PANTHER" id="PTHR28118">
    <property type="entry name" value="POLYNUCLEOTIDE 5'-TRIPHOSPHATASE-RELATED"/>
    <property type="match status" value="1"/>
</dbReference>
<accession>A0A6A6ENI2</accession>
<keyword evidence="4 8" id="KW-0507">mRNA processing</keyword>
<comment type="cofactor">
    <cofactor evidence="1 8">
        <name>Mg(2+)</name>
        <dbReference type="ChEBI" id="CHEBI:18420"/>
    </cofactor>
</comment>
<keyword evidence="6 8" id="KW-0539">Nucleus</keyword>
<feature type="compositionally biased region" description="Pro residues" evidence="9">
    <location>
        <begin position="80"/>
        <end position="93"/>
    </location>
</feature>
<dbReference type="EC" id="3.6.1.74" evidence="8"/>
<evidence type="ECO:0000256" key="1">
    <source>
        <dbReference type="ARBA" id="ARBA00001946"/>
    </source>
</evidence>